<dbReference type="GO" id="GO:0005524">
    <property type="term" value="F:ATP binding"/>
    <property type="evidence" value="ECO:0007669"/>
    <property type="project" value="UniProtKB-KW"/>
</dbReference>
<dbReference type="STRING" id="1105367.CG50_10285"/>
<dbReference type="InterPro" id="IPR029056">
    <property type="entry name" value="Ribokinase-like"/>
</dbReference>
<dbReference type="NCBIfam" id="TIGR00687">
    <property type="entry name" value="pyridox_kin"/>
    <property type="match status" value="1"/>
</dbReference>
<keyword evidence="3" id="KW-0547">Nucleotide-binding</keyword>
<dbReference type="eggNOG" id="COG2240">
    <property type="taxonomic scope" value="Bacteria"/>
</dbReference>
<evidence type="ECO:0000313" key="7">
    <source>
        <dbReference type="EMBL" id="KFI24409.1"/>
    </source>
</evidence>
<reference evidence="7 8" key="1">
    <citation type="submission" date="2014-03" db="EMBL/GenBank/DDBJ databases">
        <title>Genome of Paenirhodobacter enshiensis DW2-9.</title>
        <authorList>
            <person name="Wang D."/>
            <person name="Wang G."/>
        </authorList>
    </citation>
    <scope>NUCLEOTIDE SEQUENCE [LARGE SCALE GENOMIC DNA]</scope>
    <source>
        <strain evidence="7 8">DW2-9</strain>
    </source>
</reference>
<evidence type="ECO:0000256" key="3">
    <source>
        <dbReference type="ARBA" id="ARBA00022741"/>
    </source>
</evidence>
<keyword evidence="5" id="KW-0067">ATP-binding</keyword>
<evidence type="ECO:0000256" key="4">
    <source>
        <dbReference type="ARBA" id="ARBA00022777"/>
    </source>
</evidence>
<dbReference type="RefSeq" id="WP_036639971.1">
    <property type="nucleotide sequence ID" value="NZ_JAYRGJ010000004.1"/>
</dbReference>
<dbReference type="PANTHER" id="PTHR10534">
    <property type="entry name" value="PYRIDOXAL KINASE"/>
    <property type="match status" value="1"/>
</dbReference>
<keyword evidence="2" id="KW-0808">Transferase</keyword>
<comment type="caution">
    <text evidence="7">The sequence shown here is derived from an EMBL/GenBank/DDBJ whole genome shotgun (WGS) entry which is preliminary data.</text>
</comment>
<evidence type="ECO:0000256" key="1">
    <source>
        <dbReference type="ARBA" id="ARBA00012104"/>
    </source>
</evidence>
<dbReference type="CDD" id="cd01173">
    <property type="entry name" value="pyridoxal_pyridoxamine_kinase"/>
    <property type="match status" value="1"/>
</dbReference>
<dbReference type="SUPFAM" id="SSF53613">
    <property type="entry name" value="Ribokinase-like"/>
    <property type="match status" value="1"/>
</dbReference>
<dbReference type="GO" id="GO:0005829">
    <property type="term" value="C:cytosol"/>
    <property type="evidence" value="ECO:0007669"/>
    <property type="project" value="TreeGrafter"/>
</dbReference>
<dbReference type="Proteomes" id="UP000028824">
    <property type="component" value="Unassembled WGS sequence"/>
</dbReference>
<dbReference type="Gene3D" id="3.40.1190.20">
    <property type="match status" value="1"/>
</dbReference>
<dbReference type="AlphaFoldDB" id="A0A086XQV9"/>
<dbReference type="InterPro" id="IPR004625">
    <property type="entry name" value="PyrdxlKinase"/>
</dbReference>
<dbReference type="Pfam" id="PF08543">
    <property type="entry name" value="Phos_pyr_kin"/>
    <property type="match status" value="1"/>
</dbReference>
<feature type="domain" description="Pyridoxamine kinase/Phosphomethylpyrimidine kinase" evidence="6">
    <location>
        <begin position="81"/>
        <end position="261"/>
    </location>
</feature>
<organism evidence="7 8">
    <name type="scientific">Paenirhodobacter enshiensis</name>
    <dbReference type="NCBI Taxonomy" id="1105367"/>
    <lineage>
        <taxon>Bacteria</taxon>
        <taxon>Pseudomonadati</taxon>
        <taxon>Pseudomonadota</taxon>
        <taxon>Alphaproteobacteria</taxon>
        <taxon>Rhodobacterales</taxon>
        <taxon>Rhodobacter group</taxon>
        <taxon>Paenirhodobacter</taxon>
    </lineage>
</organism>
<evidence type="ECO:0000256" key="2">
    <source>
        <dbReference type="ARBA" id="ARBA00022679"/>
    </source>
</evidence>
<sequence>MQRPPLVITIQSQVVMGQVGNSAAAFPMQAAGLEVAQIPTVLLSNTPFYPTLRGGSLPEEFFADLLRGAEERGLTERAAYILTGYVSSPAIAEMTADFVARARAVNPRLTYICDPVMGDTKPGLYVPETIARVICDRLLPQADIATPNPFEVSYLSGVTMTHPEDILEAARKMRLRPEARLIATGCRLAGTPEGMIETVVHGPEGTSRHPVTLQPAHVSGTGDLFAALVTVGLARGLALAHAVDHAQVQMSRSIARSIALGLPEVALDDPAFRRDLLSFGMPAALV</sequence>
<dbReference type="EMBL" id="JFZB01000048">
    <property type="protein sequence ID" value="KFI24409.1"/>
    <property type="molecule type" value="Genomic_DNA"/>
</dbReference>
<dbReference type="EC" id="2.7.1.35" evidence="1"/>
<dbReference type="OrthoDB" id="9800808at2"/>
<proteinExistence type="predicted"/>
<accession>A0A086XQV9</accession>
<keyword evidence="8" id="KW-1185">Reference proteome</keyword>
<evidence type="ECO:0000256" key="5">
    <source>
        <dbReference type="ARBA" id="ARBA00022840"/>
    </source>
</evidence>
<name>A0A086XQV9_9RHOB</name>
<dbReference type="InterPro" id="IPR013749">
    <property type="entry name" value="PM/HMP-P_kinase-1"/>
</dbReference>
<keyword evidence="4 7" id="KW-0418">Kinase</keyword>
<evidence type="ECO:0000313" key="8">
    <source>
        <dbReference type="Proteomes" id="UP000028824"/>
    </source>
</evidence>
<dbReference type="GO" id="GO:0008478">
    <property type="term" value="F:pyridoxal kinase activity"/>
    <property type="evidence" value="ECO:0007669"/>
    <property type="project" value="UniProtKB-EC"/>
</dbReference>
<dbReference type="GO" id="GO:0009443">
    <property type="term" value="P:pyridoxal 5'-phosphate salvage"/>
    <property type="evidence" value="ECO:0007669"/>
    <property type="project" value="InterPro"/>
</dbReference>
<protein>
    <recommendedName>
        <fullName evidence="1">pyridoxal kinase</fullName>
        <ecNumber evidence="1">2.7.1.35</ecNumber>
    </recommendedName>
</protein>
<dbReference type="PANTHER" id="PTHR10534:SF2">
    <property type="entry name" value="PYRIDOXAL KINASE"/>
    <property type="match status" value="1"/>
</dbReference>
<evidence type="ECO:0000259" key="6">
    <source>
        <dbReference type="Pfam" id="PF08543"/>
    </source>
</evidence>
<gene>
    <name evidence="7" type="ORF">CG50_10285</name>
</gene>